<dbReference type="GO" id="GO:0005524">
    <property type="term" value="F:ATP binding"/>
    <property type="evidence" value="ECO:0007669"/>
    <property type="project" value="UniProtKB-KW"/>
</dbReference>
<dbReference type="GO" id="GO:0009898">
    <property type="term" value="C:cytoplasmic side of plasma membrane"/>
    <property type="evidence" value="ECO:0007669"/>
    <property type="project" value="TreeGrafter"/>
</dbReference>
<keyword evidence="15" id="KW-0576">Peroxisome</keyword>
<keyword evidence="10" id="KW-0547">Nucleotide-binding</keyword>
<keyword evidence="9" id="KW-0812">Transmembrane</keyword>
<dbReference type="GO" id="GO:0005811">
    <property type="term" value="C:lipid droplet"/>
    <property type="evidence" value="ECO:0007669"/>
    <property type="project" value="UniProtKB-SubCell"/>
</dbReference>
<evidence type="ECO:0000259" key="21">
    <source>
        <dbReference type="Pfam" id="PF00501"/>
    </source>
</evidence>
<dbReference type="PANTHER" id="PTHR43107:SF6">
    <property type="entry name" value="ACYL-COA SYNTHETASE FAMILY PROTEIN (CEFD1), PUTATIVE (AFU_ORTHOLOGUE AFUA_6G03630)-RELATED"/>
    <property type="match status" value="1"/>
</dbReference>
<keyword evidence="6" id="KW-1003">Cell membrane</keyword>
<feature type="non-terminal residue" evidence="22">
    <location>
        <position position="1"/>
    </location>
</feature>
<evidence type="ECO:0000256" key="6">
    <source>
        <dbReference type="ARBA" id="ARBA00022475"/>
    </source>
</evidence>
<keyword evidence="8" id="KW-0551">Lipid droplet</keyword>
<dbReference type="InterPro" id="IPR042099">
    <property type="entry name" value="ANL_N_sf"/>
</dbReference>
<accession>A0A9P8FXD7</accession>
<dbReference type="GO" id="GO:0044539">
    <property type="term" value="P:long-chain fatty acid import into cell"/>
    <property type="evidence" value="ECO:0007669"/>
    <property type="project" value="TreeGrafter"/>
</dbReference>
<keyword evidence="11" id="KW-0067">ATP-binding</keyword>
<evidence type="ECO:0000256" key="19">
    <source>
        <dbReference type="ARBA" id="ARBA00078285"/>
    </source>
</evidence>
<comment type="similarity">
    <text evidence="4">Belongs to the ATP-dependent AMP-binding enzyme family.</text>
</comment>
<dbReference type="Gene3D" id="3.30.300.30">
    <property type="match status" value="1"/>
</dbReference>
<evidence type="ECO:0000256" key="20">
    <source>
        <dbReference type="SAM" id="MobiDB-lite"/>
    </source>
</evidence>
<dbReference type="InterPro" id="IPR045851">
    <property type="entry name" value="AMP-bd_C_sf"/>
</dbReference>
<evidence type="ECO:0000256" key="14">
    <source>
        <dbReference type="ARBA" id="ARBA00023136"/>
    </source>
</evidence>
<comment type="caution">
    <text evidence="22">The sequence shown here is derived from an EMBL/GenBank/DDBJ whole genome shotgun (WGS) entry which is preliminary data.</text>
</comment>
<evidence type="ECO:0000256" key="12">
    <source>
        <dbReference type="ARBA" id="ARBA00022989"/>
    </source>
</evidence>
<dbReference type="AlphaFoldDB" id="A0A9P8FXD7"/>
<evidence type="ECO:0000256" key="9">
    <source>
        <dbReference type="ARBA" id="ARBA00022692"/>
    </source>
</evidence>
<sequence length="831" mass="93110">MSLKFFDFEKGQGSKICDDNPSINPQQDEITCPAPASSHGVSASAAHGFEPLNYAPKAWTLKTSSCRRDQQLAASTLLNQNTLCAPETPFGLQLTRLHPSISDETISNIQLHRGRAAMIVSGLPRSVLQNAWPVLSRTPQDSSRRALPFLEHSARNQPAAAYAISCTLESAIWSPSHRRDTTRVLAYTSYAYCSIFLLTLLHTMDLGTATVAGAAVAAAAYIDGKFQVRKDLRDLWNVKRAQLEWNRAVKKGEASLWTQFEQQVERLPSSTRCIWSKTGCYTWSETHAQACRYAEFLLAKGVRSSEPVAIYLQNSPEFMFTVLATWALGTAPAMINYNLTGDSLLHCLKISNSKVLVVDEDAGCRQRVEECRDRIEQELGIQIVILEPSTKTSIAAISPKRPDSRYREQVDGETPFLGIYTSGTTGLPKASSFHLERLWFLGNYRRRLTYQRSGPGGDVFYDCMPLYHGTGAVIAAGCMASGMTLAIGRKFSTSGFWDEIRESGATAFVYVGETARYLLSAPPSPRDKDHKVRLMHGNGMRPDVWRKFQERFGVTDVMEFFNSTEGVFTLNNFSRNDHFADAVGHHGAIFRAVFKNTYVPVKLDYETGEIWRHPKTGFAQRQPYEEGGEMLVKIPDENVFKGYWHAPEATAKRYARDVFQKGDLYYRSGDALRRSSDGKWFFMDRLGDTFRWKGENCSTTEVAECLGRFPSIKEANVYGHDGRACCAAVYIEPADRASFDLKAFLSHSQKLLPKYAVPLFLRFVQDDQAHTMHNNKQSKTQLRREGVDPEKVSQGTAGSKDTLYWLPPKGNTYEPFGEAEWRGIVAGKAKL</sequence>
<dbReference type="InterPro" id="IPR000873">
    <property type="entry name" value="AMP-dep_synth/lig_dom"/>
</dbReference>
<evidence type="ECO:0000256" key="8">
    <source>
        <dbReference type="ARBA" id="ARBA00022677"/>
    </source>
</evidence>
<evidence type="ECO:0000256" key="18">
    <source>
        <dbReference type="ARBA" id="ARBA00068795"/>
    </source>
</evidence>
<feature type="compositionally biased region" description="Basic and acidic residues" evidence="20">
    <location>
        <begin position="782"/>
        <end position="791"/>
    </location>
</feature>
<evidence type="ECO:0000256" key="1">
    <source>
        <dbReference type="ARBA" id="ARBA00004502"/>
    </source>
</evidence>
<evidence type="ECO:0000313" key="23">
    <source>
        <dbReference type="Proteomes" id="UP000729357"/>
    </source>
</evidence>
<dbReference type="FunFam" id="3.40.50.12780:FF:000019">
    <property type="entry name" value="Long-chain fatty acid transporter"/>
    <property type="match status" value="1"/>
</dbReference>
<keyword evidence="23" id="KW-1185">Reference proteome</keyword>
<evidence type="ECO:0000256" key="15">
    <source>
        <dbReference type="ARBA" id="ARBA00023140"/>
    </source>
</evidence>
<comment type="catalytic activity">
    <reaction evidence="16">
        <text>a very long-chain fatty acid + ATP + CoA = a very long-chain fatty acyl-CoA + AMP + diphosphate</text>
        <dbReference type="Rhea" id="RHEA:54536"/>
        <dbReference type="ChEBI" id="CHEBI:30616"/>
        <dbReference type="ChEBI" id="CHEBI:33019"/>
        <dbReference type="ChEBI" id="CHEBI:57287"/>
        <dbReference type="ChEBI" id="CHEBI:58950"/>
        <dbReference type="ChEBI" id="CHEBI:138261"/>
        <dbReference type="ChEBI" id="CHEBI:456215"/>
    </reaction>
</comment>
<keyword evidence="13" id="KW-0445">Lipid transport</keyword>
<evidence type="ECO:0000256" key="2">
    <source>
        <dbReference type="ARBA" id="ARBA00004585"/>
    </source>
</evidence>
<keyword evidence="14" id="KW-0472">Membrane</keyword>
<proteinExistence type="inferred from homology"/>
<dbReference type="PANTHER" id="PTHR43107">
    <property type="entry name" value="LONG-CHAIN FATTY ACID TRANSPORT PROTEIN"/>
    <property type="match status" value="1"/>
</dbReference>
<dbReference type="GO" id="GO:0005778">
    <property type="term" value="C:peroxisomal membrane"/>
    <property type="evidence" value="ECO:0007669"/>
    <property type="project" value="UniProtKB-SubCell"/>
</dbReference>
<evidence type="ECO:0000256" key="3">
    <source>
        <dbReference type="ARBA" id="ARBA00004651"/>
    </source>
</evidence>
<dbReference type="Gene3D" id="3.40.50.12780">
    <property type="entry name" value="N-terminal domain of ligase-like"/>
    <property type="match status" value="1"/>
</dbReference>
<dbReference type="GO" id="GO:0005324">
    <property type="term" value="F:long-chain fatty acid transmembrane transporter activity"/>
    <property type="evidence" value="ECO:0007669"/>
    <property type="project" value="TreeGrafter"/>
</dbReference>
<evidence type="ECO:0000256" key="17">
    <source>
        <dbReference type="ARBA" id="ARBA00060276"/>
    </source>
</evidence>
<evidence type="ECO:0000256" key="5">
    <source>
        <dbReference type="ARBA" id="ARBA00022448"/>
    </source>
</evidence>
<evidence type="ECO:0000256" key="4">
    <source>
        <dbReference type="ARBA" id="ARBA00006432"/>
    </source>
</evidence>
<evidence type="ECO:0000256" key="16">
    <source>
        <dbReference type="ARBA" id="ARBA00051585"/>
    </source>
</evidence>
<evidence type="ECO:0000313" key="22">
    <source>
        <dbReference type="EMBL" id="KAG9985438.1"/>
    </source>
</evidence>
<evidence type="ECO:0000256" key="13">
    <source>
        <dbReference type="ARBA" id="ARBA00023055"/>
    </source>
</evidence>
<gene>
    <name evidence="22" type="ORF">KCU98_g4712</name>
</gene>
<keyword evidence="12" id="KW-1133">Transmembrane helix</keyword>
<dbReference type="SUPFAM" id="SSF56801">
    <property type="entry name" value="Acetyl-CoA synthetase-like"/>
    <property type="match status" value="1"/>
</dbReference>
<evidence type="ECO:0000256" key="7">
    <source>
        <dbReference type="ARBA" id="ARBA00022598"/>
    </source>
</evidence>
<feature type="region of interest" description="Disordered" evidence="20">
    <location>
        <begin position="772"/>
        <end position="798"/>
    </location>
</feature>
<reference evidence="22" key="2">
    <citation type="submission" date="2021-08" db="EMBL/GenBank/DDBJ databases">
        <authorList>
            <person name="Gostincar C."/>
            <person name="Sun X."/>
            <person name="Song Z."/>
            <person name="Gunde-Cimerman N."/>
        </authorList>
    </citation>
    <scope>NUCLEOTIDE SEQUENCE</scope>
    <source>
        <strain evidence="22">EXF-9298</strain>
    </source>
</reference>
<protein>
    <recommendedName>
        <fullName evidence="18">Very long-chain fatty acid transport protein</fullName>
    </recommendedName>
    <alternativeName>
        <fullName evidence="19">Very-long-chain acyl-CoA synthetase</fullName>
    </alternativeName>
</protein>
<dbReference type="EMBL" id="JAHFXS010000392">
    <property type="protein sequence ID" value="KAG9985438.1"/>
    <property type="molecule type" value="Genomic_DNA"/>
</dbReference>
<dbReference type="GO" id="GO:0004467">
    <property type="term" value="F:long-chain fatty acid-CoA ligase activity"/>
    <property type="evidence" value="ECO:0007669"/>
    <property type="project" value="TreeGrafter"/>
</dbReference>
<evidence type="ECO:0000256" key="11">
    <source>
        <dbReference type="ARBA" id="ARBA00022840"/>
    </source>
</evidence>
<comment type="subcellular location">
    <subcellularLocation>
        <location evidence="3">Cell membrane</location>
        <topology evidence="3">Multi-pass membrane protein</topology>
    </subcellularLocation>
    <subcellularLocation>
        <location evidence="1">Lipid droplet</location>
    </subcellularLocation>
    <subcellularLocation>
        <location evidence="2">Peroxisome membrane</location>
        <topology evidence="2">Multi-pass membrane protein</topology>
    </subcellularLocation>
</comment>
<keyword evidence="5" id="KW-0813">Transport</keyword>
<organism evidence="22 23">
    <name type="scientific">Aureobasidium melanogenum</name>
    <name type="common">Aureobasidium pullulans var. melanogenum</name>
    <dbReference type="NCBI Taxonomy" id="46634"/>
    <lineage>
        <taxon>Eukaryota</taxon>
        <taxon>Fungi</taxon>
        <taxon>Dikarya</taxon>
        <taxon>Ascomycota</taxon>
        <taxon>Pezizomycotina</taxon>
        <taxon>Dothideomycetes</taxon>
        <taxon>Dothideomycetidae</taxon>
        <taxon>Dothideales</taxon>
        <taxon>Saccotheciaceae</taxon>
        <taxon>Aureobasidium</taxon>
    </lineage>
</organism>
<keyword evidence="7" id="KW-0436">Ligase</keyword>
<dbReference type="Pfam" id="PF00501">
    <property type="entry name" value="AMP-binding"/>
    <property type="match status" value="1"/>
</dbReference>
<name>A0A9P8FXD7_AURME</name>
<comment type="function">
    <text evidence="17">Acyl-CoA synthetase required for both the import of long chain fatty acids (LCFAs) (C14-C18) and the activation very long chain fatty acids (VLCFAs) (C20-C26) by esterification of the fatty acids into metabolically active CoA-thioesters for subsequent degradation or incorporation into phospholipids. The transport and fatty acyl-CoA synthetase activities are genetically separable and are thus independent activities. Esterifies VLCFAs in the peroxisome matrix. The VLCFAs are actively transported into peroxisomes by a PXA1-PXA2 heterodimeric transporter in the peroxisomal membrane.</text>
</comment>
<reference evidence="22" key="1">
    <citation type="journal article" date="2021" name="J Fungi (Basel)">
        <title>Virulence traits and population genomics of the black yeast Aureobasidium melanogenum.</title>
        <authorList>
            <person name="Cernosa A."/>
            <person name="Sun X."/>
            <person name="Gostincar C."/>
            <person name="Fang C."/>
            <person name="Gunde-Cimerman N."/>
            <person name="Song Z."/>
        </authorList>
    </citation>
    <scope>NUCLEOTIDE SEQUENCE</scope>
    <source>
        <strain evidence="22">EXF-9298</strain>
    </source>
</reference>
<feature type="domain" description="AMP-dependent synthetase/ligase" evidence="21">
    <location>
        <begin position="260"/>
        <end position="644"/>
    </location>
</feature>
<evidence type="ECO:0000256" key="10">
    <source>
        <dbReference type="ARBA" id="ARBA00022741"/>
    </source>
</evidence>
<dbReference type="Proteomes" id="UP000729357">
    <property type="component" value="Unassembled WGS sequence"/>
</dbReference>